<protein>
    <submittedName>
        <fullName evidence="3">Membrane protein US30</fullName>
    </submittedName>
</protein>
<dbReference type="InterPro" id="IPR035121">
    <property type="entry name" value="US30-like"/>
</dbReference>
<dbReference type="Proteomes" id="UP000169234">
    <property type="component" value="Genome"/>
</dbReference>
<feature type="transmembrane region" description="Helical" evidence="2">
    <location>
        <begin position="216"/>
        <end position="243"/>
    </location>
</feature>
<proteinExistence type="predicted"/>
<organism evidence="3 4">
    <name type="scientific">Human cytomegalovirus</name>
    <name type="common">HHV-5</name>
    <name type="synonym">Human herpesvirus 5</name>
    <dbReference type="NCBI Taxonomy" id="10359"/>
    <lineage>
        <taxon>Viruses</taxon>
        <taxon>Duplodnaviria</taxon>
        <taxon>Heunggongvirae</taxon>
        <taxon>Peploviricota</taxon>
        <taxon>Herviviricetes</taxon>
        <taxon>Herpesvirales</taxon>
        <taxon>Orthoherpesviridae</taxon>
        <taxon>Betaherpesvirinae</taxon>
        <taxon>Cytomegalovirus</taxon>
        <taxon>Cytomegalovirus humanbeta5</taxon>
    </lineage>
</organism>
<keyword evidence="2" id="KW-0472">Membrane</keyword>
<evidence type="ECO:0000256" key="2">
    <source>
        <dbReference type="SAM" id="Phobius"/>
    </source>
</evidence>
<name>A0A0A0PPX0_HCMV</name>
<dbReference type="EMBL" id="KJ361971">
    <property type="protein sequence ID" value="AHJ86253.1"/>
    <property type="molecule type" value="Genomic_DNA"/>
</dbReference>
<reference evidence="3 4" key="1">
    <citation type="submission" date="2014-01" db="EMBL/GenBank/DDBJ databases">
        <title>Diversity of human cytomegalovirus.</title>
        <authorList>
            <person name="Wilkie G.S."/>
            <person name="Zavattoni M."/>
            <person name="Davison A.J."/>
        </authorList>
    </citation>
    <scope>NUCLEOTIDE SEQUENCE [LARGE SCALE GENOMIC DNA]</scope>
    <source>
        <strain evidence="3">UKNEQAS1</strain>
    </source>
</reference>
<keyword evidence="2" id="KW-1133">Transmembrane helix</keyword>
<feature type="compositionally biased region" description="Pro residues" evidence="1">
    <location>
        <begin position="328"/>
        <end position="339"/>
    </location>
</feature>
<evidence type="ECO:0000313" key="3">
    <source>
        <dbReference type="EMBL" id="AHJ86253.1"/>
    </source>
</evidence>
<evidence type="ECO:0000256" key="1">
    <source>
        <dbReference type="SAM" id="MobiDB-lite"/>
    </source>
</evidence>
<accession>A0A0A0PPX0</accession>
<sequence>MGNPRSPLDRRLRFRNVPFLPPRIAASSTTTARSLKAKTMEMRFTIAWMWFPSVLLILGLLTPPSNGCTVDVGRNVSIREQCRLRNGATFSKGDIEGNFSGPVVVELDYEDIDITGERQRLRFHLSGLGCPTKENIRKDNESDVNGGIRWALYIQTGDDKYGIRNQHLSIRLMYPGEKNTQQLLGSDFSCERHRRPSTPLGNNAKVPFTTRTSSTYGVLSAFVVWIGSGLNIIWWTGIVLLAADALGLGERWLRLALSHRDKHHASRTAALQCQRDMLLRQRRRARRLHAVSEGKLQEEKKRQSALVWNVEARPFPSTHQLIVLPPPVASAPPAVPSQPPEYSSVFPPV</sequence>
<dbReference type="Pfam" id="PF17624">
    <property type="entry name" value="US30"/>
    <property type="match status" value="1"/>
</dbReference>
<gene>
    <name evidence="3" type="primary">US30</name>
</gene>
<evidence type="ECO:0000313" key="4">
    <source>
        <dbReference type="Proteomes" id="UP000169234"/>
    </source>
</evidence>
<feature type="region of interest" description="Disordered" evidence="1">
    <location>
        <begin position="328"/>
        <end position="349"/>
    </location>
</feature>
<organismHost>
    <name type="scientific">Homo sapiens</name>
    <name type="common">Human</name>
    <dbReference type="NCBI Taxonomy" id="9606"/>
</organismHost>
<keyword evidence="2" id="KW-0812">Transmembrane</keyword>